<reference evidence="4 5" key="1">
    <citation type="submission" date="2018-12" db="EMBL/GenBank/DDBJ databases">
        <title>The genome of Variovorax gossypii DSM 100435.</title>
        <authorList>
            <person name="Gao J."/>
            <person name="Sun J."/>
        </authorList>
    </citation>
    <scope>NUCLEOTIDE SEQUENCE [LARGE SCALE GENOMIC DNA]</scope>
    <source>
        <strain evidence="4 5">DSM 100435</strain>
    </source>
</reference>
<dbReference type="PANTHER" id="PTHR21660">
    <property type="entry name" value="THIOESTERASE SUPERFAMILY MEMBER-RELATED"/>
    <property type="match status" value="1"/>
</dbReference>
<accession>A0A431TEK8</accession>
<dbReference type="Pfam" id="PF03061">
    <property type="entry name" value="4HBT"/>
    <property type="match status" value="1"/>
</dbReference>
<dbReference type="CDD" id="cd03443">
    <property type="entry name" value="PaaI_thioesterase"/>
    <property type="match status" value="1"/>
</dbReference>
<keyword evidence="2" id="KW-0378">Hydrolase</keyword>
<evidence type="ECO:0000256" key="1">
    <source>
        <dbReference type="ARBA" id="ARBA00008324"/>
    </source>
</evidence>
<dbReference type="EMBL" id="RXOE01000009">
    <property type="protein sequence ID" value="RTQ31351.1"/>
    <property type="molecule type" value="Genomic_DNA"/>
</dbReference>
<dbReference type="PANTHER" id="PTHR21660:SF1">
    <property type="entry name" value="ACYL-COENZYME A THIOESTERASE 13"/>
    <property type="match status" value="1"/>
</dbReference>
<gene>
    <name evidence="4" type="ORF">EJP69_25205</name>
</gene>
<dbReference type="InterPro" id="IPR029069">
    <property type="entry name" value="HotDog_dom_sf"/>
</dbReference>
<evidence type="ECO:0000313" key="5">
    <source>
        <dbReference type="Proteomes" id="UP000267418"/>
    </source>
</evidence>
<organism evidence="4 5">
    <name type="scientific">Variovorax gossypii</name>
    <dbReference type="NCBI Taxonomy" id="1679495"/>
    <lineage>
        <taxon>Bacteria</taxon>
        <taxon>Pseudomonadati</taxon>
        <taxon>Pseudomonadota</taxon>
        <taxon>Betaproteobacteria</taxon>
        <taxon>Burkholderiales</taxon>
        <taxon>Comamonadaceae</taxon>
        <taxon>Variovorax</taxon>
    </lineage>
</organism>
<dbReference type="SUPFAM" id="SSF54637">
    <property type="entry name" value="Thioesterase/thiol ester dehydrase-isomerase"/>
    <property type="match status" value="1"/>
</dbReference>
<dbReference type="OrthoDB" id="8525891at2"/>
<dbReference type="GO" id="GO:0047617">
    <property type="term" value="F:fatty acyl-CoA hydrolase activity"/>
    <property type="evidence" value="ECO:0007669"/>
    <property type="project" value="InterPro"/>
</dbReference>
<comment type="similarity">
    <text evidence="1">Belongs to the thioesterase PaaI family.</text>
</comment>
<evidence type="ECO:0000313" key="4">
    <source>
        <dbReference type="EMBL" id="RTQ31351.1"/>
    </source>
</evidence>
<dbReference type="Gene3D" id="3.10.129.10">
    <property type="entry name" value="Hotdog Thioesterase"/>
    <property type="match status" value="1"/>
</dbReference>
<name>A0A431TEK8_9BURK</name>
<dbReference type="NCBIfam" id="TIGR00369">
    <property type="entry name" value="unchar_dom_1"/>
    <property type="match status" value="1"/>
</dbReference>
<protein>
    <submittedName>
        <fullName evidence="4">PaaI family thioesterase</fullName>
    </submittedName>
</protein>
<evidence type="ECO:0000259" key="3">
    <source>
        <dbReference type="Pfam" id="PF03061"/>
    </source>
</evidence>
<proteinExistence type="inferred from homology"/>
<dbReference type="InterPro" id="IPR003736">
    <property type="entry name" value="PAAI_dom"/>
</dbReference>
<evidence type="ECO:0000256" key="2">
    <source>
        <dbReference type="ARBA" id="ARBA00022801"/>
    </source>
</evidence>
<sequence>MLDTIQAINKTAAFNRWAGFEVTSAANGEAELRMNWREEDMGQYAGFLHAGMIGAMLDTVSGYAAATVAGRVLASHFSVNCISPAIGRAFVARGRVVKAGRKQVFAVAELYAQGDGEGADALKLVATGNAILVPVEEPASAPKKPAAAA</sequence>
<dbReference type="InterPro" id="IPR039298">
    <property type="entry name" value="ACOT13"/>
</dbReference>
<feature type="domain" description="Thioesterase" evidence="3">
    <location>
        <begin position="46"/>
        <end position="118"/>
    </location>
</feature>
<comment type="caution">
    <text evidence="4">The sequence shown here is derived from an EMBL/GenBank/DDBJ whole genome shotgun (WGS) entry which is preliminary data.</text>
</comment>
<dbReference type="Proteomes" id="UP000267418">
    <property type="component" value="Unassembled WGS sequence"/>
</dbReference>
<dbReference type="AlphaFoldDB" id="A0A431TEK8"/>
<dbReference type="InterPro" id="IPR006683">
    <property type="entry name" value="Thioestr_dom"/>
</dbReference>
<keyword evidence="5" id="KW-1185">Reference proteome</keyword>
<dbReference type="RefSeq" id="WP_093204435.1">
    <property type="nucleotide sequence ID" value="NZ_RXOE01000009.1"/>
</dbReference>